<keyword evidence="3" id="KW-0963">Cytoplasm</keyword>
<proteinExistence type="inferred from homology"/>
<dbReference type="GeneTree" id="ENSGT00950000182843"/>
<dbReference type="CDD" id="cd15888">
    <property type="entry name" value="SNARE_SNAP47N"/>
    <property type="match status" value="1"/>
</dbReference>
<dbReference type="GO" id="GO:0060291">
    <property type="term" value="P:long-term synaptic potentiation"/>
    <property type="evidence" value="ECO:0007669"/>
    <property type="project" value="Ensembl"/>
</dbReference>
<evidence type="ECO:0000256" key="10">
    <source>
        <dbReference type="SAM" id="MobiDB-lite"/>
    </source>
</evidence>
<evidence type="ECO:0000256" key="4">
    <source>
        <dbReference type="ARBA" id="ARBA00022737"/>
    </source>
</evidence>
<evidence type="ECO:0000313" key="13">
    <source>
        <dbReference type="Proteomes" id="UP000694540"/>
    </source>
</evidence>
<dbReference type="FunFam" id="2.30.29.30:FF:000269">
    <property type="entry name" value="Synaptosomal-associated protein 47"/>
    <property type="match status" value="1"/>
</dbReference>
<dbReference type="GO" id="GO:0030425">
    <property type="term" value="C:dendrite"/>
    <property type="evidence" value="ECO:0007669"/>
    <property type="project" value="Ensembl"/>
</dbReference>
<dbReference type="GO" id="GO:0098978">
    <property type="term" value="C:glutamatergic synapse"/>
    <property type="evidence" value="ECO:0007669"/>
    <property type="project" value="Ensembl"/>
</dbReference>
<comment type="subcellular location">
    <subcellularLocation>
        <location evidence="2">Cytoplasm</location>
        <location evidence="2">Perinuclear region</location>
    </subcellularLocation>
    <subcellularLocation>
        <location evidence="1">Endomembrane system</location>
    </subcellularLocation>
</comment>
<dbReference type="GO" id="GO:0031629">
    <property type="term" value="P:synaptic vesicle fusion to presynaptic active zone membrane"/>
    <property type="evidence" value="ECO:0007669"/>
    <property type="project" value="TreeGrafter"/>
</dbReference>
<evidence type="ECO:0000256" key="9">
    <source>
        <dbReference type="ARBA" id="ARBA00032027"/>
    </source>
</evidence>
<evidence type="ECO:0000313" key="12">
    <source>
        <dbReference type="Ensembl" id="ENSCWAP00000027196.1"/>
    </source>
</evidence>
<feature type="compositionally biased region" description="Polar residues" evidence="10">
    <location>
        <begin position="349"/>
        <end position="365"/>
    </location>
</feature>
<dbReference type="GO" id="GO:0016082">
    <property type="term" value="P:synaptic vesicle priming"/>
    <property type="evidence" value="ECO:0007669"/>
    <property type="project" value="TreeGrafter"/>
</dbReference>
<gene>
    <name evidence="12" type="primary">SNAP47</name>
</gene>
<evidence type="ECO:0000256" key="7">
    <source>
        <dbReference type="ARBA" id="ARBA00024354"/>
    </source>
</evidence>
<dbReference type="Proteomes" id="UP000694540">
    <property type="component" value="Unplaced"/>
</dbReference>
<dbReference type="GO" id="GO:0031201">
    <property type="term" value="C:SNARE complex"/>
    <property type="evidence" value="ECO:0007669"/>
    <property type="project" value="TreeGrafter"/>
</dbReference>
<keyword evidence="5" id="KW-0175">Coiled coil</keyword>
<dbReference type="GO" id="GO:0043025">
    <property type="term" value="C:neuronal cell body"/>
    <property type="evidence" value="ECO:0007669"/>
    <property type="project" value="Ensembl"/>
</dbReference>
<dbReference type="PROSITE" id="PS50192">
    <property type="entry name" value="T_SNARE"/>
    <property type="match status" value="2"/>
</dbReference>
<evidence type="ECO:0000256" key="3">
    <source>
        <dbReference type="ARBA" id="ARBA00022490"/>
    </source>
</evidence>
<dbReference type="Ensembl" id="ENSCWAT00000029478.1">
    <property type="protein sequence ID" value="ENSCWAP00000027196.1"/>
    <property type="gene ID" value="ENSCWAG00000020551.1"/>
</dbReference>
<dbReference type="InterPro" id="IPR011993">
    <property type="entry name" value="PH-like_dom_sf"/>
</dbReference>
<dbReference type="Gene3D" id="1.20.5.110">
    <property type="match status" value="2"/>
</dbReference>
<reference evidence="12" key="1">
    <citation type="submission" date="2025-08" db="UniProtKB">
        <authorList>
            <consortium name="Ensembl"/>
        </authorList>
    </citation>
    <scope>IDENTIFICATION</scope>
</reference>
<keyword evidence="13" id="KW-1185">Reference proteome</keyword>
<dbReference type="PANTHER" id="PTHR19305">
    <property type="entry name" value="SYNAPTOSOMAL ASSOCIATED PROTEIN"/>
    <property type="match status" value="1"/>
</dbReference>
<name>A0A8C3YR43_9CETA</name>
<accession>A0A8C3YR43</accession>
<dbReference type="GO" id="GO:0005886">
    <property type="term" value="C:plasma membrane"/>
    <property type="evidence" value="ECO:0007669"/>
    <property type="project" value="TreeGrafter"/>
</dbReference>
<dbReference type="FunFam" id="1.20.5.110:FF:000052">
    <property type="entry name" value="synaptosomal-associated protein 47"/>
    <property type="match status" value="1"/>
</dbReference>
<dbReference type="Gene3D" id="2.30.29.30">
    <property type="entry name" value="Pleckstrin-homology domain (PH domain)/Phosphotyrosine-binding domain (PTB)"/>
    <property type="match status" value="1"/>
</dbReference>
<organism evidence="12 13">
    <name type="scientific">Catagonus wagneri</name>
    <name type="common">Chacoan peccary</name>
    <dbReference type="NCBI Taxonomy" id="51154"/>
    <lineage>
        <taxon>Eukaryota</taxon>
        <taxon>Metazoa</taxon>
        <taxon>Chordata</taxon>
        <taxon>Craniata</taxon>
        <taxon>Vertebrata</taxon>
        <taxon>Euteleostomi</taxon>
        <taxon>Mammalia</taxon>
        <taxon>Eutheria</taxon>
        <taxon>Laurasiatheria</taxon>
        <taxon>Artiodactyla</taxon>
        <taxon>Suina</taxon>
        <taxon>Tayassuidae</taxon>
        <taxon>Catagonus</taxon>
    </lineage>
</organism>
<keyword evidence="4" id="KW-0677">Repeat</keyword>
<dbReference type="SUPFAM" id="SSF58038">
    <property type="entry name" value="SNARE fusion complex"/>
    <property type="match status" value="2"/>
</dbReference>
<evidence type="ECO:0000256" key="6">
    <source>
        <dbReference type="ARBA" id="ARBA00023136"/>
    </source>
</evidence>
<dbReference type="InterPro" id="IPR000727">
    <property type="entry name" value="T_SNARE_dom"/>
</dbReference>
<evidence type="ECO:0000256" key="8">
    <source>
        <dbReference type="ARBA" id="ARBA00024443"/>
    </source>
</evidence>
<feature type="domain" description="T-SNARE coiled-coil homology" evidence="11">
    <location>
        <begin position="136"/>
        <end position="172"/>
    </location>
</feature>
<evidence type="ECO:0000256" key="5">
    <source>
        <dbReference type="ARBA" id="ARBA00023054"/>
    </source>
</evidence>
<feature type="region of interest" description="Disordered" evidence="10">
    <location>
        <begin position="343"/>
        <end position="367"/>
    </location>
</feature>
<sequence length="425" mass="47978">MSRDICIHTWPCSYYLELEKQWVPGKISLTSLSLKFMTDKTGEILVSFPLSSIIEIKKEASHFIFSSITILEKDHIKHWFSSFQPSRNVVFSIIEHFWRELLLSQSEAALQGSPSPVTKGKELTNLMACSQKHLEDTAMVLHHQGEQLDSISRGLDKMESDLDVADRLLTELESHSWWPFSSKLWKMPSETKPRWDASVASSKVASSKAFGKEGIVIRIPAIISQRTESHVIPGRLTILVSGLEIHNSNSLLMHRFEKEDIDDIKVHTPYEISIRQRFIGKPDIAYHLMSAKMPEVIPILEVQFSKKIELSEDALVLRSTATSSPVEKGYSVWHAASGLMDCAMHGEPSSGSQESRPLQLQSSEPVISEEDVGELRQILRKLKDLALDAKTELERQDEALDGITAAVDRTALTIDKHNQRMKKLT</sequence>
<dbReference type="GO" id="GO:0019905">
    <property type="term" value="F:syntaxin binding"/>
    <property type="evidence" value="ECO:0007669"/>
    <property type="project" value="TreeGrafter"/>
</dbReference>
<dbReference type="GO" id="GO:0005484">
    <property type="term" value="F:SNAP receptor activity"/>
    <property type="evidence" value="ECO:0007669"/>
    <property type="project" value="TreeGrafter"/>
</dbReference>
<dbReference type="AlphaFoldDB" id="A0A8C3YR43"/>
<evidence type="ECO:0000256" key="2">
    <source>
        <dbReference type="ARBA" id="ARBA00004556"/>
    </source>
</evidence>
<dbReference type="GO" id="GO:0098967">
    <property type="term" value="P:exocytic insertion of neurotransmitter receptor to postsynaptic membrane"/>
    <property type="evidence" value="ECO:0007669"/>
    <property type="project" value="Ensembl"/>
</dbReference>
<keyword evidence="6" id="KW-0472">Membrane</keyword>
<dbReference type="GO" id="GO:0098793">
    <property type="term" value="C:presynapse"/>
    <property type="evidence" value="ECO:0007669"/>
    <property type="project" value="GOC"/>
</dbReference>
<dbReference type="GO" id="GO:0012505">
    <property type="term" value="C:endomembrane system"/>
    <property type="evidence" value="ECO:0007669"/>
    <property type="project" value="UniProtKB-SubCell"/>
</dbReference>
<dbReference type="GO" id="GO:0048471">
    <property type="term" value="C:perinuclear region of cytoplasm"/>
    <property type="evidence" value="ECO:0007669"/>
    <property type="project" value="UniProtKB-SubCell"/>
</dbReference>
<evidence type="ECO:0000256" key="1">
    <source>
        <dbReference type="ARBA" id="ARBA00004308"/>
    </source>
</evidence>
<feature type="domain" description="T-SNARE coiled-coil homology" evidence="11">
    <location>
        <begin position="370"/>
        <end position="424"/>
    </location>
</feature>
<dbReference type="PANTHER" id="PTHR19305:SF1">
    <property type="entry name" value="SYNAPTOSOMAL-ASSOCIATED PROTEIN 47"/>
    <property type="match status" value="1"/>
</dbReference>
<protein>
    <recommendedName>
        <fullName evidence="8">Synaptosomal-associated protein 47</fullName>
    </recommendedName>
    <alternativeName>
        <fullName evidence="9">Synaptosomal-associated 47 kDa protein</fullName>
    </alternativeName>
</protein>
<reference evidence="12" key="2">
    <citation type="submission" date="2025-09" db="UniProtKB">
        <authorList>
            <consortium name="Ensembl"/>
        </authorList>
    </citation>
    <scope>IDENTIFICATION</scope>
</reference>
<evidence type="ECO:0000259" key="11">
    <source>
        <dbReference type="PROSITE" id="PS50192"/>
    </source>
</evidence>
<comment type="similarity">
    <text evidence="7">Belongs to the SVAP1 family.</text>
</comment>